<organism evidence="5 7">
    <name type="scientific">Caldalkalibacillus thermarum (strain TA2.A1)</name>
    <dbReference type="NCBI Taxonomy" id="986075"/>
    <lineage>
        <taxon>Bacteria</taxon>
        <taxon>Bacillati</taxon>
        <taxon>Bacillota</taxon>
        <taxon>Bacilli</taxon>
        <taxon>Bacillales</taxon>
        <taxon>Bacillaceae</taxon>
        <taxon>Caldalkalibacillus</taxon>
    </lineage>
</organism>
<sequence>MYFVDLDLLHKRLAYIEGLTQILNGLQDCPSSHLERLAFERGVQMGIEAVVDVGNQMIDGFMMRDPGSYEDVIDILSGEEVLPSDEGECLKKLVACRKMLVQHYMDVDHEKLWQLYLETKGALGRYPERIRHYLEHHLGPVHAFRNLHSKER</sequence>
<dbReference type="EMBL" id="CP082237">
    <property type="protein sequence ID" value="QZT33738.1"/>
    <property type="molecule type" value="Genomic_DNA"/>
</dbReference>
<dbReference type="InterPro" id="IPR037038">
    <property type="entry name" value="HepT-like_sf"/>
</dbReference>
<protein>
    <submittedName>
        <fullName evidence="6">DUF86 domain-containing protein</fullName>
    </submittedName>
</protein>
<dbReference type="InterPro" id="IPR052379">
    <property type="entry name" value="Type_VII_TA_RNase"/>
</dbReference>
<evidence type="ECO:0000256" key="4">
    <source>
        <dbReference type="ARBA" id="ARBA00024207"/>
    </source>
</evidence>
<dbReference type="GO" id="GO:0016787">
    <property type="term" value="F:hydrolase activity"/>
    <property type="evidence" value="ECO:0007669"/>
    <property type="project" value="UniProtKB-KW"/>
</dbReference>
<dbReference type="RefSeq" id="WP_007504406.1">
    <property type="nucleotide sequence ID" value="NZ_AFCE01000129.1"/>
</dbReference>
<comment type="similarity">
    <text evidence="4">Belongs to the HepT RNase toxin family.</text>
</comment>
<dbReference type="Pfam" id="PF01934">
    <property type="entry name" value="HepT-like"/>
    <property type="match status" value="1"/>
</dbReference>
<dbReference type="Gene3D" id="1.20.120.580">
    <property type="entry name" value="bsu32300-like"/>
    <property type="match status" value="1"/>
</dbReference>
<evidence type="ECO:0000313" key="6">
    <source>
        <dbReference type="EMBL" id="QZT33738.1"/>
    </source>
</evidence>
<dbReference type="GO" id="GO:0004540">
    <property type="term" value="F:RNA nuclease activity"/>
    <property type="evidence" value="ECO:0007669"/>
    <property type="project" value="InterPro"/>
</dbReference>
<dbReference type="InterPro" id="IPR008201">
    <property type="entry name" value="HepT-like"/>
</dbReference>
<keyword evidence="1" id="KW-1277">Toxin-antitoxin system</keyword>
<dbReference type="AlphaFoldDB" id="F5L6K7"/>
<name>F5L6K7_CALTT</name>
<dbReference type="OrthoDB" id="2375467at2"/>
<keyword evidence="3" id="KW-0378">Hydrolase</keyword>
<dbReference type="PANTHER" id="PTHR33397:SF5">
    <property type="entry name" value="RNASE YUTE-RELATED"/>
    <property type="match status" value="1"/>
</dbReference>
<keyword evidence="2" id="KW-0540">Nuclease</keyword>
<accession>F5L6K7</accession>
<dbReference type="GO" id="GO:0110001">
    <property type="term" value="C:toxin-antitoxin complex"/>
    <property type="evidence" value="ECO:0007669"/>
    <property type="project" value="InterPro"/>
</dbReference>
<dbReference type="EMBL" id="AFCE01000129">
    <property type="protein sequence ID" value="EGL83014.1"/>
    <property type="molecule type" value="Genomic_DNA"/>
</dbReference>
<evidence type="ECO:0000256" key="1">
    <source>
        <dbReference type="ARBA" id="ARBA00022649"/>
    </source>
</evidence>
<keyword evidence="8" id="KW-1185">Reference proteome</keyword>
<evidence type="ECO:0000256" key="3">
    <source>
        <dbReference type="ARBA" id="ARBA00022801"/>
    </source>
</evidence>
<evidence type="ECO:0000313" key="5">
    <source>
        <dbReference type="EMBL" id="EGL83014.1"/>
    </source>
</evidence>
<gene>
    <name evidence="5" type="ORF">CathTA2_1457</name>
    <name evidence="6" type="ORF">HUR95_16195</name>
</gene>
<dbReference type="Proteomes" id="UP000010716">
    <property type="component" value="Unassembled WGS sequence"/>
</dbReference>
<dbReference type="KEGG" id="cthu:HUR95_16195"/>
<evidence type="ECO:0000313" key="8">
    <source>
        <dbReference type="Proteomes" id="UP000825179"/>
    </source>
</evidence>
<reference evidence="6 8" key="2">
    <citation type="journal article" date="2020" name="Extremophiles">
        <title>Genomic analysis of Caldalkalibacillus thermarum TA2.A1 reveals aerobic alkaliphilic metabolism and evolutionary hallmarks linking alkaliphilic bacteria and plant life.</title>
        <authorList>
            <person name="de Jong S.I."/>
            <person name="van den Broek M.A."/>
            <person name="Merkel A.Y."/>
            <person name="de la Torre Cortes P."/>
            <person name="Kalamorz F."/>
            <person name="Cook G.M."/>
            <person name="van Loosdrecht M.C.M."/>
            <person name="McMillan D.G.G."/>
        </authorList>
    </citation>
    <scope>NUCLEOTIDE SEQUENCE [LARGE SCALE GENOMIC DNA]</scope>
    <source>
        <strain evidence="6 8">TA2.A1</strain>
    </source>
</reference>
<evidence type="ECO:0000313" key="7">
    <source>
        <dbReference type="Proteomes" id="UP000010716"/>
    </source>
</evidence>
<proteinExistence type="inferred from homology"/>
<dbReference type="eggNOG" id="COG2445">
    <property type="taxonomic scope" value="Bacteria"/>
</dbReference>
<evidence type="ECO:0000256" key="2">
    <source>
        <dbReference type="ARBA" id="ARBA00022722"/>
    </source>
</evidence>
<reference evidence="5 7" key="1">
    <citation type="journal article" date="2011" name="J. Bacteriol.">
        <title>Draft genome sequence of the thermoalkaliphilic Caldalkalibacillus thermarum strain TA2.A1.</title>
        <authorList>
            <person name="Kalamorz F."/>
            <person name="Keis S."/>
            <person name="McMillan D.G."/>
            <person name="Olsson K."/>
            <person name="Stanton J.A."/>
            <person name="Stockwell P."/>
            <person name="Black M.A."/>
            <person name="Klingeman D.M."/>
            <person name="Land M.L."/>
            <person name="Han C.S."/>
            <person name="Martin S.L."/>
            <person name="Becher S.A."/>
            <person name="Peddie C.J."/>
            <person name="Morgan H.W."/>
            <person name="Matthies D."/>
            <person name="Preiss L."/>
            <person name="Meier T."/>
            <person name="Brown S.D."/>
            <person name="Cook G.M."/>
        </authorList>
    </citation>
    <scope>NUCLEOTIDE SEQUENCE [LARGE SCALE GENOMIC DNA]</scope>
    <source>
        <strain evidence="5 7">TA2.A1</strain>
    </source>
</reference>
<dbReference type="Proteomes" id="UP000825179">
    <property type="component" value="Chromosome"/>
</dbReference>
<reference evidence="6" key="3">
    <citation type="submission" date="2021-08" db="EMBL/GenBank/DDBJ databases">
        <authorList>
            <person name="de Jong S."/>
            <person name="van den Broek M."/>
            <person name="Merkel A."/>
            <person name="de la Torre Cortes P."/>
            <person name="Kalamorz F."/>
            <person name="Cook G."/>
            <person name="van Loosdrecht M."/>
            <person name="McMillan D."/>
        </authorList>
    </citation>
    <scope>NUCLEOTIDE SEQUENCE</scope>
    <source>
        <strain evidence="6">TA2.A1</strain>
    </source>
</reference>
<dbReference type="PANTHER" id="PTHR33397">
    <property type="entry name" value="UPF0331 PROTEIN YUTE"/>
    <property type="match status" value="1"/>
</dbReference>